<dbReference type="EMBL" id="JADEXP010000057">
    <property type="protein sequence ID" value="MBE9066759.1"/>
    <property type="molecule type" value="Genomic_DNA"/>
</dbReference>
<evidence type="ECO:0000313" key="4">
    <source>
        <dbReference type="EMBL" id="MBE9066759.1"/>
    </source>
</evidence>
<dbReference type="Pfam" id="PF05226">
    <property type="entry name" value="CHASE2"/>
    <property type="match status" value="1"/>
</dbReference>
<evidence type="ECO:0000256" key="2">
    <source>
        <dbReference type="SAM" id="Phobius"/>
    </source>
</evidence>
<dbReference type="SUPFAM" id="SSF55073">
    <property type="entry name" value="Nucleotide cyclase"/>
    <property type="match status" value="1"/>
</dbReference>
<reference evidence="4" key="1">
    <citation type="submission" date="2020-10" db="EMBL/GenBank/DDBJ databases">
        <authorList>
            <person name="Castelo-Branco R."/>
            <person name="Eusebio N."/>
            <person name="Adriana R."/>
            <person name="Vieira A."/>
            <person name="Brugerolle De Fraissinette N."/>
            <person name="Rezende De Castro R."/>
            <person name="Schneider M.P."/>
            <person name="Vasconcelos V."/>
            <person name="Leao P.N."/>
        </authorList>
    </citation>
    <scope>NUCLEOTIDE SEQUENCE</scope>
    <source>
        <strain evidence="4">LEGE 11479</strain>
    </source>
</reference>
<accession>A0A928X0H6</accession>
<dbReference type="GO" id="GO:0035556">
    <property type="term" value="P:intracellular signal transduction"/>
    <property type="evidence" value="ECO:0007669"/>
    <property type="project" value="InterPro"/>
</dbReference>
<evidence type="ECO:0000259" key="3">
    <source>
        <dbReference type="PROSITE" id="PS50125"/>
    </source>
</evidence>
<dbReference type="Pfam" id="PF00211">
    <property type="entry name" value="Guanylate_cyc"/>
    <property type="match status" value="1"/>
</dbReference>
<dbReference type="InterPro" id="IPR007890">
    <property type="entry name" value="CHASE2"/>
</dbReference>
<name>A0A928X0H6_LEPEC</name>
<gene>
    <name evidence="4" type="ORF">IQ260_08850</name>
</gene>
<proteinExistence type="inferred from homology"/>
<keyword evidence="2" id="KW-1133">Transmembrane helix</keyword>
<sequence>MGQLWQWAQNQLLNGLGKTRSHWVNMFLGPGLAASGLGIGLFALGMWEPLENRVYASLFLTRDRLTDMAWDDRIVVIAIDDASLDVEGPYPWTRDRYGALLDRLTFVQPAAVGFDILMPETTPVDAQLAESISFSNNVVLAVGGDGQGNTVDITPTLTQAAEEAFQRGHVKHAPDPDGISRRNFLYESHKRETTPSFAIALLETYHHSLANVLTNQTVNAPAPSSPYLDSPHRFDQHHPVYVNWPGLTRPGSQQQSPQGLTTLSFSEVLTNDQLLDQLQNKIILVGYTATGVVGTVEDPIRTPFERQISTSGVYLHAAILDNLLNNRFLTRLPQPYTLLLIMLSAMGSSLVLKPLRRRGRLIFVLALMPVWFMVAYGSFLAGLWLPIAAPIGTTFLGMMLLQVAEQRERQVLTDLFAISLSPEMADFVWQHKEELLTKGKIHSQELTATLLFSDIRGFTSISEKLPSDRLLAWLNRYFEVMTECIMAHGGVVDKYIGDAIMAAFGAPVARPGDDAVQQDALAAVRASVDMIRRLNDLNREFAAQGLPTVRFGVGIHTGPLVAGTVGSRHRANYSLFGDTVNIAARLQDMTKHLTKESPYPILMSEATYNHVADHYTMIAEKAQIQLRGRAAQTTVYTLDGLESPDSE</sequence>
<evidence type="ECO:0000256" key="1">
    <source>
        <dbReference type="ARBA" id="ARBA00005381"/>
    </source>
</evidence>
<dbReference type="InterPro" id="IPR029787">
    <property type="entry name" value="Nucleotide_cyclase"/>
</dbReference>
<protein>
    <submittedName>
        <fullName evidence="4">Adenylate/guanylate cyclase domain-containing protein</fullName>
    </submittedName>
</protein>
<feature type="transmembrane region" description="Helical" evidence="2">
    <location>
        <begin position="359"/>
        <end position="377"/>
    </location>
</feature>
<dbReference type="SMART" id="SM00044">
    <property type="entry name" value="CYCc"/>
    <property type="match status" value="1"/>
</dbReference>
<dbReference type="Gene3D" id="3.30.70.1230">
    <property type="entry name" value="Nucleotide cyclase"/>
    <property type="match status" value="1"/>
</dbReference>
<feature type="transmembrane region" description="Helical" evidence="2">
    <location>
        <begin position="335"/>
        <end position="352"/>
    </location>
</feature>
<dbReference type="PANTHER" id="PTHR43081:SF1">
    <property type="entry name" value="ADENYLATE CYCLASE, TERMINAL-DIFFERENTIATION SPECIFIC"/>
    <property type="match status" value="1"/>
</dbReference>
<organism evidence="4 5">
    <name type="scientific">Leptolyngbya cf. ectocarpi LEGE 11479</name>
    <dbReference type="NCBI Taxonomy" id="1828722"/>
    <lineage>
        <taxon>Bacteria</taxon>
        <taxon>Bacillati</taxon>
        <taxon>Cyanobacteriota</taxon>
        <taxon>Cyanophyceae</taxon>
        <taxon>Leptolyngbyales</taxon>
        <taxon>Leptolyngbyaceae</taxon>
        <taxon>Leptolyngbya group</taxon>
        <taxon>Leptolyngbya</taxon>
    </lineage>
</organism>
<dbReference type="PROSITE" id="PS50125">
    <property type="entry name" value="GUANYLATE_CYCLASE_2"/>
    <property type="match status" value="1"/>
</dbReference>
<dbReference type="InterPro" id="IPR001054">
    <property type="entry name" value="A/G_cyclase"/>
</dbReference>
<comment type="similarity">
    <text evidence="1">Belongs to the adenylyl cyclase class-3 family.</text>
</comment>
<keyword evidence="5" id="KW-1185">Reference proteome</keyword>
<dbReference type="Proteomes" id="UP000615026">
    <property type="component" value="Unassembled WGS sequence"/>
</dbReference>
<dbReference type="RefSeq" id="WP_193992738.1">
    <property type="nucleotide sequence ID" value="NZ_JADEXP010000057.1"/>
</dbReference>
<keyword evidence="2" id="KW-0812">Transmembrane</keyword>
<dbReference type="SMART" id="SM01080">
    <property type="entry name" value="CHASE2"/>
    <property type="match status" value="1"/>
</dbReference>
<evidence type="ECO:0000313" key="5">
    <source>
        <dbReference type="Proteomes" id="UP000615026"/>
    </source>
</evidence>
<dbReference type="AlphaFoldDB" id="A0A928X0H6"/>
<dbReference type="CDD" id="cd07302">
    <property type="entry name" value="CHD"/>
    <property type="match status" value="1"/>
</dbReference>
<comment type="caution">
    <text evidence="4">The sequence shown here is derived from an EMBL/GenBank/DDBJ whole genome shotgun (WGS) entry which is preliminary data.</text>
</comment>
<dbReference type="GO" id="GO:0006171">
    <property type="term" value="P:cAMP biosynthetic process"/>
    <property type="evidence" value="ECO:0007669"/>
    <property type="project" value="TreeGrafter"/>
</dbReference>
<dbReference type="GO" id="GO:0004016">
    <property type="term" value="F:adenylate cyclase activity"/>
    <property type="evidence" value="ECO:0007669"/>
    <property type="project" value="UniProtKB-ARBA"/>
</dbReference>
<dbReference type="InterPro" id="IPR050697">
    <property type="entry name" value="Adenylyl/Guanylyl_Cyclase_3/4"/>
</dbReference>
<feature type="transmembrane region" description="Helical" evidence="2">
    <location>
        <begin position="27"/>
        <end position="47"/>
    </location>
</feature>
<dbReference type="PANTHER" id="PTHR43081">
    <property type="entry name" value="ADENYLATE CYCLASE, TERMINAL-DIFFERENTIATION SPECIFIC-RELATED"/>
    <property type="match status" value="1"/>
</dbReference>
<feature type="domain" description="Guanylate cyclase" evidence="3">
    <location>
        <begin position="449"/>
        <end position="587"/>
    </location>
</feature>
<keyword evidence="2" id="KW-0472">Membrane</keyword>